<evidence type="ECO:0000313" key="3">
    <source>
        <dbReference type="Proteomes" id="UP000316639"/>
    </source>
</evidence>
<dbReference type="AlphaFoldDB" id="A0A563EUC8"/>
<name>A0A563EUC8_9PSEU</name>
<dbReference type="EMBL" id="VOBR01000009">
    <property type="protein sequence ID" value="TWP51263.1"/>
    <property type="molecule type" value="Genomic_DNA"/>
</dbReference>
<proteinExistence type="predicted"/>
<feature type="region of interest" description="Disordered" evidence="1">
    <location>
        <begin position="90"/>
        <end position="109"/>
    </location>
</feature>
<reference evidence="2 3" key="1">
    <citation type="submission" date="2019-07" db="EMBL/GenBank/DDBJ databases">
        <title>Lentzea xizangensis sp. nov., isolated from Qinghai-Tibetan Plateau Soils.</title>
        <authorList>
            <person name="Huang J."/>
        </authorList>
    </citation>
    <scope>NUCLEOTIDE SEQUENCE [LARGE SCALE GENOMIC DNA]</scope>
    <source>
        <strain evidence="2 3">FXJ1.1311</strain>
    </source>
</reference>
<sequence length="109" mass="11352">MADYNGRAVVLAGGVEYGCDATLNKGASHKTSAAAFGRVDVVGDLSDGWLGHLKLDGGADAAWAVCEADDLWLRIDRDSSFTVANQGDLDRGELDINGNNPPPFDSGQG</sequence>
<accession>A0A563EUC8</accession>
<evidence type="ECO:0000256" key="1">
    <source>
        <dbReference type="SAM" id="MobiDB-lite"/>
    </source>
</evidence>
<gene>
    <name evidence="2" type="ORF">FKR81_16770</name>
</gene>
<dbReference type="OrthoDB" id="4246400at2"/>
<dbReference type="RefSeq" id="WP_146352951.1">
    <property type="nucleotide sequence ID" value="NZ_VOBR01000009.1"/>
</dbReference>
<keyword evidence="3" id="KW-1185">Reference proteome</keyword>
<organism evidence="2 3">
    <name type="scientific">Lentzea tibetensis</name>
    <dbReference type="NCBI Taxonomy" id="2591470"/>
    <lineage>
        <taxon>Bacteria</taxon>
        <taxon>Bacillati</taxon>
        <taxon>Actinomycetota</taxon>
        <taxon>Actinomycetes</taxon>
        <taxon>Pseudonocardiales</taxon>
        <taxon>Pseudonocardiaceae</taxon>
        <taxon>Lentzea</taxon>
    </lineage>
</organism>
<evidence type="ECO:0000313" key="2">
    <source>
        <dbReference type="EMBL" id="TWP51263.1"/>
    </source>
</evidence>
<feature type="compositionally biased region" description="Pro residues" evidence="1">
    <location>
        <begin position="100"/>
        <end position="109"/>
    </location>
</feature>
<protein>
    <submittedName>
        <fullName evidence="2">Uncharacterized protein</fullName>
    </submittedName>
</protein>
<comment type="caution">
    <text evidence="2">The sequence shown here is derived from an EMBL/GenBank/DDBJ whole genome shotgun (WGS) entry which is preliminary data.</text>
</comment>
<dbReference type="Proteomes" id="UP000316639">
    <property type="component" value="Unassembled WGS sequence"/>
</dbReference>